<dbReference type="Gene3D" id="3.30.9.10">
    <property type="entry name" value="D-Amino Acid Oxidase, subunit A, domain 2"/>
    <property type="match status" value="1"/>
</dbReference>
<name>A0A8E2WDP4_RHILI</name>
<keyword evidence="2" id="KW-0285">Flavoprotein</keyword>
<comment type="cofactor">
    <cofactor evidence="1">
        <name>FAD</name>
        <dbReference type="ChEBI" id="CHEBI:57692"/>
    </cofactor>
</comment>
<dbReference type="InterPro" id="IPR006076">
    <property type="entry name" value="FAD-dep_OxRdtase"/>
</dbReference>
<dbReference type="GO" id="GO:0047545">
    <property type="term" value="F:(S)-2-hydroxyglutarate dehydrogenase activity"/>
    <property type="evidence" value="ECO:0007669"/>
    <property type="project" value="TreeGrafter"/>
</dbReference>
<proteinExistence type="inferred from homology"/>
<dbReference type="PANTHER" id="PTHR43104">
    <property type="entry name" value="L-2-HYDROXYGLUTARATE DEHYDROGENASE, MITOCHONDRIAL"/>
    <property type="match status" value="1"/>
</dbReference>
<accession>A0A8E2WDP4</accession>
<feature type="domain" description="FAD dependent oxidoreductase" evidence="6">
    <location>
        <begin position="5"/>
        <end position="366"/>
    </location>
</feature>
<dbReference type="InterPro" id="IPR036188">
    <property type="entry name" value="FAD/NAD-bd_sf"/>
</dbReference>
<keyword evidence="4" id="KW-0560">Oxidoreductase</keyword>
<dbReference type="Pfam" id="PF01266">
    <property type="entry name" value="DAO"/>
    <property type="match status" value="1"/>
</dbReference>
<reference evidence="7 8" key="1">
    <citation type="submission" date="2018-05" db="EMBL/GenBank/DDBJ databases">
        <title>Genomic Encyclopedia of Type Strains, Phase IV (KMG-IV): sequencing the most valuable type-strain genomes for metagenomic binning, comparative biology and taxonomic classification.</title>
        <authorList>
            <person name="Goeker M."/>
        </authorList>
    </citation>
    <scope>NUCLEOTIDE SEQUENCE [LARGE SCALE GENOMIC DNA]</scope>
    <source>
        <strain evidence="7 8">DSM 2626</strain>
    </source>
</reference>
<evidence type="ECO:0000256" key="1">
    <source>
        <dbReference type="ARBA" id="ARBA00001974"/>
    </source>
</evidence>
<gene>
    <name evidence="7" type="ORF">C8D77_105334</name>
</gene>
<keyword evidence="3" id="KW-0274">FAD</keyword>
<dbReference type="RefSeq" id="WP_109667482.1">
    <property type="nucleotide sequence ID" value="NZ_QGGH01000005.1"/>
</dbReference>
<dbReference type="AlphaFoldDB" id="A0A8E2WDP4"/>
<dbReference type="SUPFAM" id="SSF51905">
    <property type="entry name" value="FAD/NAD(P)-binding domain"/>
    <property type="match status" value="1"/>
</dbReference>
<evidence type="ECO:0000256" key="4">
    <source>
        <dbReference type="ARBA" id="ARBA00023002"/>
    </source>
</evidence>
<evidence type="ECO:0000313" key="7">
    <source>
        <dbReference type="EMBL" id="PWJ90439.1"/>
    </source>
</evidence>
<protein>
    <submittedName>
        <fullName evidence="7">L-2-hydroxyglutarate oxidase LhgO</fullName>
    </submittedName>
</protein>
<organism evidence="7 8">
    <name type="scientific">Rhizobium loti</name>
    <name type="common">Mesorhizobium loti</name>
    <dbReference type="NCBI Taxonomy" id="381"/>
    <lineage>
        <taxon>Bacteria</taxon>
        <taxon>Pseudomonadati</taxon>
        <taxon>Pseudomonadota</taxon>
        <taxon>Alphaproteobacteria</taxon>
        <taxon>Hyphomicrobiales</taxon>
        <taxon>Phyllobacteriaceae</taxon>
        <taxon>Mesorhizobium</taxon>
    </lineage>
</organism>
<evidence type="ECO:0000256" key="3">
    <source>
        <dbReference type="ARBA" id="ARBA00022827"/>
    </source>
</evidence>
<evidence type="ECO:0000256" key="2">
    <source>
        <dbReference type="ARBA" id="ARBA00022630"/>
    </source>
</evidence>
<dbReference type="GeneID" id="61053544"/>
<evidence type="ECO:0000259" key="6">
    <source>
        <dbReference type="Pfam" id="PF01266"/>
    </source>
</evidence>
<sequence length="370" mass="38864">MQDTDCVVAGAGVVGLAVARALALSGREVLVIEQADAIGTVTSSRNSEVIHAGLYYAPGSLKARLCVEGRERLYTYCCERNVAHDRTGKLIVAVEPDQLGRLSAIRANAQSCGVGDLDLLTQAQAESLEPALRCAGALLSPSTGIVDSHALMLSLRGDAETAGVSFAFLTTVAGAAVEADGIRIDTRDAKGEIFALKTGAFVNAAGLDAQALANRIEGFSQDLVPPLWLARGNYFSLSGRSPFSRLIYPVPVNGGLGVHLTLDLGGSARFGPDVEWIDHLDYTVDPRRSAVFYEAIRRYWPELADGALQPAYAGVRPKLSGPGQPAADFTIQGPADHGAGRIVNLFGIESPGLTASLAIAEHVAELLYPG</sequence>
<comment type="similarity">
    <text evidence="5">Belongs to the L2HGDH family.</text>
</comment>
<dbReference type="EMBL" id="QGGH01000005">
    <property type="protein sequence ID" value="PWJ90439.1"/>
    <property type="molecule type" value="Genomic_DNA"/>
</dbReference>
<comment type="caution">
    <text evidence="7">The sequence shown here is derived from an EMBL/GenBank/DDBJ whole genome shotgun (WGS) entry which is preliminary data.</text>
</comment>
<dbReference type="PANTHER" id="PTHR43104:SF4">
    <property type="entry name" value="L-2-HYDROXYGLUTARATE DEHYDROGENASE, MITOCHONDRIAL"/>
    <property type="match status" value="1"/>
</dbReference>
<dbReference type="Proteomes" id="UP000245631">
    <property type="component" value="Unassembled WGS sequence"/>
</dbReference>
<evidence type="ECO:0000313" key="8">
    <source>
        <dbReference type="Proteomes" id="UP000245631"/>
    </source>
</evidence>
<dbReference type="Gene3D" id="3.50.50.60">
    <property type="entry name" value="FAD/NAD(P)-binding domain"/>
    <property type="match status" value="1"/>
</dbReference>
<evidence type="ECO:0000256" key="5">
    <source>
        <dbReference type="ARBA" id="ARBA00037941"/>
    </source>
</evidence>